<dbReference type="PANTHER" id="PTHR45913:SF19">
    <property type="entry name" value="LOW QUALITY PROTEIN: ZINC FINGER BED DOMAIN-CONTAINING PROTEIN 5-LIKE"/>
    <property type="match status" value="1"/>
</dbReference>
<name>A0A9Q1AW17_9SAUR</name>
<sequence length="156" mass="18464">MAWEDTDEQPMKDLATLAKFLNLSLTNVHDDDILVYVKHLSVLHTDFKTWFEGVLTMEILQWIINPYGDTEESNVTLQEELIGISTNKELKVQFRKRYQQFWLQKDIPVPYPALWTIARNFLIAFPSSYLVERDLAWLPIFLRKKEIDCKSLNMKI</sequence>
<accession>A0A9Q1AW17</accession>
<protein>
    <submittedName>
        <fullName evidence="1">Uncharacterized protein</fullName>
    </submittedName>
</protein>
<dbReference type="PANTHER" id="PTHR45913">
    <property type="entry name" value="EPM2A-INTERACTING PROTEIN 1"/>
    <property type="match status" value="1"/>
</dbReference>
<gene>
    <name evidence="1" type="ORF">JRQ81_002484</name>
</gene>
<organism evidence="1 2">
    <name type="scientific">Phrynocephalus forsythii</name>
    <dbReference type="NCBI Taxonomy" id="171643"/>
    <lineage>
        <taxon>Eukaryota</taxon>
        <taxon>Metazoa</taxon>
        <taxon>Chordata</taxon>
        <taxon>Craniata</taxon>
        <taxon>Vertebrata</taxon>
        <taxon>Euteleostomi</taxon>
        <taxon>Lepidosauria</taxon>
        <taxon>Squamata</taxon>
        <taxon>Bifurcata</taxon>
        <taxon>Unidentata</taxon>
        <taxon>Episquamata</taxon>
        <taxon>Toxicofera</taxon>
        <taxon>Iguania</taxon>
        <taxon>Acrodonta</taxon>
        <taxon>Agamidae</taxon>
        <taxon>Agaminae</taxon>
        <taxon>Phrynocephalus</taxon>
    </lineage>
</organism>
<evidence type="ECO:0000313" key="2">
    <source>
        <dbReference type="Proteomes" id="UP001142489"/>
    </source>
</evidence>
<keyword evidence="2" id="KW-1185">Reference proteome</keyword>
<evidence type="ECO:0000313" key="1">
    <source>
        <dbReference type="EMBL" id="KAJ7316322.1"/>
    </source>
</evidence>
<comment type="caution">
    <text evidence="1">The sequence shown here is derived from an EMBL/GenBank/DDBJ whole genome shotgun (WGS) entry which is preliminary data.</text>
</comment>
<dbReference type="Proteomes" id="UP001142489">
    <property type="component" value="Unassembled WGS sequence"/>
</dbReference>
<proteinExistence type="predicted"/>
<dbReference type="EMBL" id="JAPFRF010000011">
    <property type="protein sequence ID" value="KAJ7316322.1"/>
    <property type="molecule type" value="Genomic_DNA"/>
</dbReference>
<dbReference type="OrthoDB" id="10060419at2759"/>
<dbReference type="AlphaFoldDB" id="A0A9Q1AW17"/>
<reference evidence="1" key="1">
    <citation type="journal article" date="2023" name="DNA Res.">
        <title>Chromosome-level genome assembly of Phrynocephalus forsythii using third-generation DNA sequencing and Hi-C analysis.</title>
        <authorList>
            <person name="Qi Y."/>
            <person name="Zhao W."/>
            <person name="Zhao Y."/>
            <person name="Niu C."/>
            <person name="Cao S."/>
            <person name="Zhang Y."/>
        </authorList>
    </citation>
    <scope>NUCLEOTIDE SEQUENCE</scope>
    <source>
        <tissue evidence="1">Muscle</tissue>
    </source>
</reference>